<comment type="function">
    <text evidence="5">Responsible for synthesis of pseudouridine from uracil.</text>
</comment>
<dbReference type="PANTHER" id="PTHR21600:SF44">
    <property type="entry name" value="RIBOSOMAL LARGE SUBUNIT PSEUDOURIDINE SYNTHASE D"/>
    <property type="match status" value="1"/>
</dbReference>
<dbReference type="SMART" id="SM00363">
    <property type="entry name" value="S4"/>
    <property type="match status" value="1"/>
</dbReference>
<dbReference type="InterPro" id="IPR002942">
    <property type="entry name" value="S4_RNA-bd"/>
</dbReference>
<comment type="similarity">
    <text evidence="2 5">Belongs to the pseudouridine synthase RluA family.</text>
</comment>
<feature type="domain" description="RNA-binding S4" evidence="6">
    <location>
        <begin position="13"/>
        <end position="77"/>
    </location>
</feature>
<dbReference type="PROSITE" id="PS50889">
    <property type="entry name" value="S4"/>
    <property type="match status" value="1"/>
</dbReference>
<evidence type="ECO:0000256" key="2">
    <source>
        <dbReference type="ARBA" id="ARBA00010876"/>
    </source>
</evidence>
<evidence type="ECO:0000256" key="1">
    <source>
        <dbReference type="ARBA" id="ARBA00000073"/>
    </source>
</evidence>
<dbReference type="SUPFAM" id="SSF55120">
    <property type="entry name" value="Pseudouridine synthase"/>
    <property type="match status" value="1"/>
</dbReference>
<dbReference type="Pfam" id="PF00849">
    <property type="entry name" value="PseudoU_synth_2"/>
    <property type="match status" value="1"/>
</dbReference>
<dbReference type="InterPro" id="IPR006225">
    <property type="entry name" value="PsdUridine_synth_RluC/D"/>
</dbReference>
<evidence type="ECO:0000259" key="6">
    <source>
        <dbReference type="SMART" id="SM00363"/>
    </source>
</evidence>
<dbReference type="InterPro" id="IPR020103">
    <property type="entry name" value="PsdUridine_synth_cat_dom_sf"/>
</dbReference>
<comment type="catalytic activity">
    <reaction evidence="1 5">
        <text>a uridine in RNA = a pseudouridine in RNA</text>
        <dbReference type="Rhea" id="RHEA:48348"/>
        <dbReference type="Rhea" id="RHEA-COMP:12068"/>
        <dbReference type="Rhea" id="RHEA-COMP:12069"/>
        <dbReference type="ChEBI" id="CHEBI:65314"/>
        <dbReference type="ChEBI" id="CHEBI:65315"/>
    </reaction>
</comment>
<dbReference type="CDD" id="cd00165">
    <property type="entry name" value="S4"/>
    <property type="match status" value="1"/>
</dbReference>
<keyword evidence="3 5" id="KW-0413">Isomerase</keyword>
<evidence type="ECO:0000256" key="3">
    <source>
        <dbReference type="ARBA" id="ARBA00023235"/>
    </source>
</evidence>
<dbReference type="InterPro" id="IPR036986">
    <property type="entry name" value="S4_RNA-bd_sf"/>
</dbReference>
<dbReference type="Proteomes" id="UP001523566">
    <property type="component" value="Unassembled WGS sequence"/>
</dbReference>
<comment type="caution">
    <text evidence="7">The sequence shown here is derived from an EMBL/GenBank/DDBJ whole genome shotgun (WGS) entry which is preliminary data.</text>
</comment>
<keyword evidence="4" id="KW-0694">RNA-binding</keyword>
<protein>
    <recommendedName>
        <fullName evidence="5">Pseudouridine synthase</fullName>
        <ecNumber evidence="5">5.4.99.-</ecNumber>
    </recommendedName>
</protein>
<reference evidence="7 8" key="1">
    <citation type="journal article" date="2022" name="Genome Biol. Evol.">
        <title>Host diet, physiology and behaviors set the stage for Lachnospiraceae cladogenesis.</title>
        <authorList>
            <person name="Vera-Ponce De Leon A."/>
            <person name="Schneider M."/>
            <person name="Jahnes B.C."/>
            <person name="Sadowski V."/>
            <person name="Camuy-Velez L.A."/>
            <person name="Duan J."/>
            <person name="Sabree Z.L."/>
        </authorList>
    </citation>
    <scope>NUCLEOTIDE SEQUENCE [LARGE SCALE GENOMIC DNA]</scope>
    <source>
        <strain evidence="7 8">PAL113</strain>
    </source>
</reference>
<dbReference type="InterPro" id="IPR006224">
    <property type="entry name" value="PsdUridine_synth_RluA-like_CS"/>
</dbReference>
<dbReference type="Pfam" id="PF01479">
    <property type="entry name" value="S4"/>
    <property type="match status" value="1"/>
</dbReference>
<evidence type="ECO:0000313" key="8">
    <source>
        <dbReference type="Proteomes" id="UP001523566"/>
    </source>
</evidence>
<dbReference type="EMBL" id="JAMZFW010000004">
    <property type="protein sequence ID" value="MCP1101705.1"/>
    <property type="molecule type" value="Genomic_DNA"/>
</dbReference>
<keyword evidence="8" id="KW-1185">Reference proteome</keyword>
<sequence>MSNYFTVKDNEEGRIDKFLSEMLPDSSRSFLQRLIKEGCVLVNGHSIKPNYRLDSGDTVEVEFPAAKEVEILPENIPLSILYEDKDVIVIDKPKSMVVHPAPGHSSGTLVNALLYHCKDELSGINGDIRPGIVHRIDMDTTGALIVCKNDFAHNSLSQQLKEHTIRREYEAIVFGNIKEDEGTIDCPIGRDTNDRKKMSTHARVSRTAITHYKVLKRFGNYTYIRCILETGRTHQIRVHLKSIGHPLLGDTLYGPKKNPFPKLIGQTLHAKILGFVHPRTKEYIEVISPLPEYFIKLLETL</sequence>
<dbReference type="Gene3D" id="3.30.2350.10">
    <property type="entry name" value="Pseudouridine synthase"/>
    <property type="match status" value="1"/>
</dbReference>
<dbReference type="PROSITE" id="PS01129">
    <property type="entry name" value="PSI_RLU"/>
    <property type="match status" value="1"/>
</dbReference>
<accession>A0ABT1E799</accession>
<gene>
    <name evidence="7" type="ORF">NK125_04655</name>
</gene>
<dbReference type="InterPro" id="IPR050188">
    <property type="entry name" value="RluA_PseudoU_synthase"/>
</dbReference>
<dbReference type="Gene3D" id="3.10.290.10">
    <property type="entry name" value="RNA-binding S4 domain"/>
    <property type="match status" value="1"/>
</dbReference>
<dbReference type="InterPro" id="IPR006145">
    <property type="entry name" value="PsdUridine_synth_RsuA/RluA"/>
</dbReference>
<organism evidence="7 8">
    <name type="scientific">Aequitasia blattaphilus</name>
    <dbReference type="NCBI Taxonomy" id="2949332"/>
    <lineage>
        <taxon>Bacteria</taxon>
        <taxon>Bacillati</taxon>
        <taxon>Bacillota</taxon>
        <taxon>Clostridia</taxon>
        <taxon>Lachnospirales</taxon>
        <taxon>Lachnospiraceae</taxon>
        <taxon>Aequitasia</taxon>
    </lineage>
</organism>
<dbReference type="RefSeq" id="WP_262065487.1">
    <property type="nucleotide sequence ID" value="NZ_JAMXOD010000004.1"/>
</dbReference>
<evidence type="ECO:0000256" key="4">
    <source>
        <dbReference type="PROSITE-ProRule" id="PRU00182"/>
    </source>
</evidence>
<dbReference type="SUPFAM" id="SSF55174">
    <property type="entry name" value="Alpha-L RNA-binding motif"/>
    <property type="match status" value="1"/>
</dbReference>
<dbReference type="NCBIfam" id="TIGR00005">
    <property type="entry name" value="rluA_subfam"/>
    <property type="match status" value="1"/>
</dbReference>
<name>A0ABT1E799_9FIRM</name>
<dbReference type="CDD" id="cd02869">
    <property type="entry name" value="PseudoU_synth_RluA_like"/>
    <property type="match status" value="1"/>
</dbReference>
<evidence type="ECO:0000256" key="5">
    <source>
        <dbReference type="RuleBase" id="RU362028"/>
    </source>
</evidence>
<dbReference type="EC" id="5.4.99.-" evidence="5"/>
<evidence type="ECO:0000313" key="7">
    <source>
        <dbReference type="EMBL" id="MCP1101705.1"/>
    </source>
</evidence>
<proteinExistence type="inferred from homology"/>
<dbReference type="PANTHER" id="PTHR21600">
    <property type="entry name" value="MITOCHONDRIAL RNA PSEUDOURIDINE SYNTHASE"/>
    <property type="match status" value="1"/>
</dbReference>